<dbReference type="Proteomes" id="UP000694415">
    <property type="component" value="Unplaced"/>
</dbReference>
<dbReference type="InterPro" id="IPR036181">
    <property type="entry name" value="MIT_dom_sf"/>
</dbReference>
<dbReference type="GeneTree" id="ENSGT00940000157319"/>
<dbReference type="AlphaFoldDB" id="A0A8C6HX54"/>
<accession>A0A8C6HX54</accession>
<feature type="transmembrane region" description="Helical" evidence="2">
    <location>
        <begin position="115"/>
        <end position="141"/>
    </location>
</feature>
<evidence type="ECO:0000313" key="4">
    <source>
        <dbReference type="Ensembl" id="ENSMSIP00000027233.1"/>
    </source>
</evidence>
<keyword evidence="2" id="KW-1133">Transmembrane helix</keyword>
<feature type="compositionally biased region" description="Basic and acidic residues" evidence="1">
    <location>
        <begin position="95"/>
        <end position="106"/>
    </location>
</feature>
<proteinExistence type="predicted"/>
<evidence type="ECO:0000259" key="3">
    <source>
        <dbReference type="SMART" id="SM00745"/>
    </source>
</evidence>
<sequence length="142" mass="16554">MLLIYEMTTSTLQKAINLVTKDTEEDKAKNYVHAVAYFLHAIKYEAHSYKAKESIQAKCMQYLERAEKLKDYLRNKEKYGKKPVKENQSESNGSDSDRKRDNPEKKKLQEQLMGAVVYHFWFGFSAVSIMYLVLVLAVQIYA</sequence>
<feature type="region of interest" description="Disordered" evidence="1">
    <location>
        <begin position="77"/>
        <end position="106"/>
    </location>
</feature>
<evidence type="ECO:0000256" key="2">
    <source>
        <dbReference type="SAM" id="Phobius"/>
    </source>
</evidence>
<dbReference type="Pfam" id="PF04212">
    <property type="entry name" value="MIT"/>
    <property type="match status" value="1"/>
</dbReference>
<dbReference type="SUPFAM" id="SSF116846">
    <property type="entry name" value="MIT domain"/>
    <property type="match status" value="1"/>
</dbReference>
<reference evidence="4" key="2">
    <citation type="submission" date="2025-09" db="UniProtKB">
        <authorList>
            <consortium name="Ensembl"/>
        </authorList>
    </citation>
    <scope>IDENTIFICATION</scope>
</reference>
<evidence type="ECO:0000256" key="1">
    <source>
        <dbReference type="SAM" id="MobiDB-lite"/>
    </source>
</evidence>
<dbReference type="Gene3D" id="1.20.58.80">
    <property type="entry name" value="Phosphotransferase system, lactose/cellobiose-type IIA subunit"/>
    <property type="match status" value="1"/>
</dbReference>
<protein>
    <recommendedName>
        <fullName evidence="3">MIT domain-containing protein</fullName>
    </recommendedName>
</protein>
<keyword evidence="2" id="KW-0472">Membrane</keyword>
<feature type="compositionally biased region" description="Basic and acidic residues" evidence="1">
    <location>
        <begin position="77"/>
        <end position="88"/>
    </location>
</feature>
<keyword evidence="5" id="KW-1185">Reference proteome</keyword>
<feature type="domain" description="MIT" evidence="3">
    <location>
        <begin position="8"/>
        <end position="79"/>
    </location>
</feature>
<keyword evidence="2" id="KW-0812">Transmembrane</keyword>
<evidence type="ECO:0000313" key="5">
    <source>
        <dbReference type="Proteomes" id="UP000694415"/>
    </source>
</evidence>
<name>A0A8C6HX54_MUSSI</name>
<dbReference type="Ensembl" id="ENSMSIT00000034339.1">
    <property type="protein sequence ID" value="ENSMSIP00000027233.1"/>
    <property type="gene ID" value="ENSMSIG00000022994.1"/>
</dbReference>
<organism evidence="4 5">
    <name type="scientific">Mus spicilegus</name>
    <name type="common">Mound-building mouse</name>
    <dbReference type="NCBI Taxonomy" id="10103"/>
    <lineage>
        <taxon>Eukaryota</taxon>
        <taxon>Metazoa</taxon>
        <taxon>Chordata</taxon>
        <taxon>Craniata</taxon>
        <taxon>Vertebrata</taxon>
        <taxon>Euteleostomi</taxon>
        <taxon>Mammalia</taxon>
        <taxon>Eutheria</taxon>
        <taxon>Euarchontoglires</taxon>
        <taxon>Glires</taxon>
        <taxon>Rodentia</taxon>
        <taxon>Myomorpha</taxon>
        <taxon>Muroidea</taxon>
        <taxon>Muridae</taxon>
        <taxon>Murinae</taxon>
        <taxon>Mus</taxon>
        <taxon>Mus</taxon>
    </lineage>
</organism>
<reference evidence="4" key="1">
    <citation type="submission" date="2025-08" db="UniProtKB">
        <authorList>
            <consortium name="Ensembl"/>
        </authorList>
    </citation>
    <scope>IDENTIFICATION</scope>
</reference>
<dbReference type="FunFam" id="1.20.58.80:FF:000002">
    <property type="entry name" value="Vacuolar protein sorting-associated protein 4A"/>
    <property type="match status" value="1"/>
</dbReference>
<dbReference type="SMART" id="SM00745">
    <property type="entry name" value="MIT"/>
    <property type="match status" value="1"/>
</dbReference>
<dbReference type="InterPro" id="IPR007330">
    <property type="entry name" value="MIT_dom"/>
</dbReference>